<reference evidence="1" key="1">
    <citation type="submission" date="2020-02" db="EMBL/GenBank/DDBJ databases">
        <authorList>
            <person name="Palmer J.M."/>
        </authorList>
    </citation>
    <scope>NUCLEOTIDE SEQUENCE</scope>
    <source>
        <strain evidence="1">EPUS1.4</strain>
        <tissue evidence="1">Thallus</tissue>
    </source>
</reference>
<evidence type="ECO:0000313" key="2">
    <source>
        <dbReference type="Proteomes" id="UP000606974"/>
    </source>
</evidence>
<accession>A0A8H7AG98</accession>
<dbReference type="Proteomes" id="UP000606974">
    <property type="component" value="Unassembled WGS sequence"/>
</dbReference>
<dbReference type="OrthoDB" id="5986190at2759"/>
<dbReference type="InterPro" id="IPR011990">
    <property type="entry name" value="TPR-like_helical_dom_sf"/>
</dbReference>
<proteinExistence type="predicted"/>
<protein>
    <recommendedName>
        <fullName evidence="3">Kinesin light chain</fullName>
    </recommendedName>
</protein>
<evidence type="ECO:0008006" key="3">
    <source>
        <dbReference type="Google" id="ProtNLM"/>
    </source>
</evidence>
<gene>
    <name evidence="1" type="ORF">GJ744_010330</name>
</gene>
<dbReference type="AlphaFoldDB" id="A0A8H7AG98"/>
<comment type="caution">
    <text evidence="1">The sequence shown here is derived from an EMBL/GenBank/DDBJ whole genome shotgun (WGS) entry which is preliminary data.</text>
</comment>
<dbReference type="Pfam" id="PF13374">
    <property type="entry name" value="TPR_10"/>
    <property type="match status" value="1"/>
</dbReference>
<organism evidence="1 2">
    <name type="scientific">Endocarpon pusillum</name>
    <dbReference type="NCBI Taxonomy" id="364733"/>
    <lineage>
        <taxon>Eukaryota</taxon>
        <taxon>Fungi</taxon>
        <taxon>Dikarya</taxon>
        <taxon>Ascomycota</taxon>
        <taxon>Pezizomycotina</taxon>
        <taxon>Eurotiomycetes</taxon>
        <taxon>Chaetothyriomycetidae</taxon>
        <taxon>Verrucariales</taxon>
        <taxon>Verrucariaceae</taxon>
        <taxon>Endocarpon</taxon>
    </lineage>
</organism>
<dbReference type="Gene3D" id="1.25.40.10">
    <property type="entry name" value="Tetratricopeptide repeat domain"/>
    <property type="match status" value="1"/>
</dbReference>
<sequence length="56" mass="6785">MFKTTLGEKHPKTLMTIHNLAGVLQDQQRYKEAEEMRNDYKSDQQARRHRLLLRMK</sequence>
<keyword evidence="2" id="KW-1185">Reference proteome</keyword>
<evidence type="ECO:0000313" key="1">
    <source>
        <dbReference type="EMBL" id="KAF7507539.1"/>
    </source>
</evidence>
<name>A0A8H7AG98_9EURO</name>
<dbReference type="EMBL" id="JAACFV010000067">
    <property type="protein sequence ID" value="KAF7507539.1"/>
    <property type="molecule type" value="Genomic_DNA"/>
</dbReference>